<dbReference type="SMART" id="SM00530">
    <property type="entry name" value="HTH_XRE"/>
    <property type="match status" value="1"/>
</dbReference>
<evidence type="ECO:0000313" key="2">
    <source>
        <dbReference type="EMBL" id="MBB6545699.1"/>
    </source>
</evidence>
<keyword evidence="3" id="KW-1185">Reference proteome</keyword>
<dbReference type="Pfam" id="PF19054">
    <property type="entry name" value="DUF5753"/>
    <property type="match status" value="1"/>
</dbReference>
<dbReference type="CDD" id="cd00093">
    <property type="entry name" value="HTH_XRE"/>
    <property type="match status" value="1"/>
</dbReference>
<dbReference type="SUPFAM" id="SSF47413">
    <property type="entry name" value="lambda repressor-like DNA-binding domains"/>
    <property type="match status" value="1"/>
</dbReference>
<evidence type="ECO:0000313" key="3">
    <source>
        <dbReference type="Proteomes" id="UP000565579"/>
    </source>
</evidence>
<dbReference type="InterPro" id="IPR001387">
    <property type="entry name" value="Cro/C1-type_HTH"/>
</dbReference>
<organism evidence="2 3">
    <name type="scientific">Nonomuraea rubra</name>
    <dbReference type="NCBI Taxonomy" id="46180"/>
    <lineage>
        <taxon>Bacteria</taxon>
        <taxon>Bacillati</taxon>
        <taxon>Actinomycetota</taxon>
        <taxon>Actinomycetes</taxon>
        <taxon>Streptosporangiales</taxon>
        <taxon>Streptosporangiaceae</taxon>
        <taxon>Nonomuraea</taxon>
    </lineage>
</organism>
<feature type="domain" description="HTH cro/C1-type" evidence="1">
    <location>
        <begin position="18"/>
        <end position="72"/>
    </location>
</feature>
<dbReference type="EMBL" id="JACHMI010000001">
    <property type="protein sequence ID" value="MBB6545699.1"/>
    <property type="molecule type" value="Genomic_DNA"/>
</dbReference>
<dbReference type="RefSeq" id="WP_185100507.1">
    <property type="nucleotide sequence ID" value="NZ_BAAAXY010000224.1"/>
</dbReference>
<dbReference type="PROSITE" id="PS50943">
    <property type="entry name" value="HTH_CROC1"/>
    <property type="match status" value="1"/>
</dbReference>
<accession>A0A7X0TW12</accession>
<dbReference type="InterPro" id="IPR010982">
    <property type="entry name" value="Lambda_DNA-bd_dom_sf"/>
</dbReference>
<dbReference type="Proteomes" id="UP000565579">
    <property type="component" value="Unassembled WGS sequence"/>
</dbReference>
<reference evidence="2 3" key="1">
    <citation type="submission" date="2020-08" db="EMBL/GenBank/DDBJ databases">
        <title>Sequencing the genomes of 1000 actinobacteria strains.</title>
        <authorList>
            <person name="Klenk H.-P."/>
        </authorList>
    </citation>
    <scope>NUCLEOTIDE SEQUENCE [LARGE SCALE GENOMIC DNA]</scope>
    <source>
        <strain evidence="2 3">DSM 43768</strain>
    </source>
</reference>
<dbReference type="GO" id="GO:0003677">
    <property type="term" value="F:DNA binding"/>
    <property type="evidence" value="ECO:0007669"/>
    <property type="project" value="InterPro"/>
</dbReference>
<proteinExistence type="predicted"/>
<sequence>MSGKRGVTLRAQWLGKHLRELRERAGLTLKEAGEYLQRDGSTVSRFEAGLYPARTPDVLALLDLYGVTAPQARDGLVRLSRDVWQNGWWDDYSGDVSLGIVDYAWLEARAESITSFDTLVIPGLLQTREYMEAVIRAEDPDASDKQVNRWVEFRLTRQGILTNDGPRLFTILDECVLRRPIGGPEIMRRQLAHLAQSTSAPNIEIRVLPLQAGAHASPDGAFRIFGLPQPFPAVAYVPTPAGAIYVEGETADGLKLKYDRIQRNALSIEDSRRLIAAAKESLADA</sequence>
<dbReference type="Gene3D" id="1.10.260.40">
    <property type="entry name" value="lambda repressor-like DNA-binding domains"/>
    <property type="match status" value="1"/>
</dbReference>
<gene>
    <name evidence="2" type="ORF">HD593_000494</name>
</gene>
<comment type="caution">
    <text evidence="2">The sequence shown here is derived from an EMBL/GenBank/DDBJ whole genome shotgun (WGS) entry which is preliminary data.</text>
</comment>
<dbReference type="InterPro" id="IPR043917">
    <property type="entry name" value="DUF5753"/>
</dbReference>
<dbReference type="AlphaFoldDB" id="A0A7X0TW12"/>
<dbReference type="Pfam" id="PF13560">
    <property type="entry name" value="HTH_31"/>
    <property type="match status" value="1"/>
</dbReference>
<evidence type="ECO:0000259" key="1">
    <source>
        <dbReference type="PROSITE" id="PS50943"/>
    </source>
</evidence>
<protein>
    <submittedName>
        <fullName evidence="2">Transcriptional regulator with XRE-family HTH domain</fullName>
    </submittedName>
</protein>
<name>A0A7X0TW12_9ACTN</name>